<dbReference type="PANTHER" id="PTHR11530:SF26">
    <property type="entry name" value="FAD DEPENDENT OXIDOREDUCTASE SUPERFAMILY (AFU_ORTHOLOGUE AFUA_5G13940)"/>
    <property type="match status" value="1"/>
</dbReference>
<dbReference type="InterPro" id="IPR006181">
    <property type="entry name" value="D-amino_acid_oxidase_CS"/>
</dbReference>
<keyword evidence="8" id="KW-1185">Reference proteome</keyword>
<dbReference type="SUPFAM" id="SSF54373">
    <property type="entry name" value="FAD-linked reductases, C-terminal domain"/>
    <property type="match status" value="1"/>
</dbReference>
<dbReference type="Gene3D" id="3.30.9.10">
    <property type="entry name" value="D-Amino Acid Oxidase, subunit A, domain 2"/>
    <property type="match status" value="1"/>
</dbReference>
<protein>
    <recommendedName>
        <fullName evidence="6">FAD dependent oxidoreductase domain-containing protein</fullName>
    </recommendedName>
</protein>
<evidence type="ECO:0000256" key="4">
    <source>
        <dbReference type="ARBA" id="ARBA00022827"/>
    </source>
</evidence>
<comment type="cofactor">
    <cofactor evidence="1">
        <name>FAD</name>
        <dbReference type="ChEBI" id="CHEBI:57692"/>
    </cofactor>
</comment>
<dbReference type="EMBL" id="CABFNS010000800">
    <property type="protein sequence ID" value="VUC29418.1"/>
    <property type="molecule type" value="Genomic_DNA"/>
</dbReference>
<dbReference type="Proteomes" id="UP000766486">
    <property type="component" value="Unassembled WGS sequence"/>
</dbReference>
<dbReference type="Pfam" id="PF01266">
    <property type="entry name" value="DAO"/>
    <property type="match status" value="1"/>
</dbReference>
<keyword evidence="5" id="KW-0560">Oxidoreductase</keyword>
<evidence type="ECO:0000256" key="3">
    <source>
        <dbReference type="ARBA" id="ARBA00022630"/>
    </source>
</evidence>
<evidence type="ECO:0000259" key="6">
    <source>
        <dbReference type="Pfam" id="PF01266"/>
    </source>
</evidence>
<evidence type="ECO:0000256" key="5">
    <source>
        <dbReference type="ARBA" id="ARBA00023002"/>
    </source>
</evidence>
<gene>
    <name evidence="7" type="ORF">CLO192961_LOCUS258972</name>
</gene>
<feature type="domain" description="FAD dependent oxidoreductase" evidence="6">
    <location>
        <begin position="9"/>
        <end position="363"/>
    </location>
</feature>
<comment type="similarity">
    <text evidence="2">Belongs to the DAMOX/DASOX family.</text>
</comment>
<sequence>MIKKTPPTIVVIGCGVIGLSSALSLQELLRNDPSKSSWQVVIVSKEWPTSIPGAPIPHSIEYSSMWAGAHVRPIPATTTQLREEGRWLKQTVMKFHSLLKSGDQIGLTLTSAIEVFEAPGSEYNAQTAESFEAESGLEGYRELTAEELPNGTTFGFEYESYCINSPSYCGDLLRKFIIAGGKTINATLRSVDEASTITSNVQFVVNASGIGFNDSKVFPIRGHILLTNGTCFDKTITRQNLDGTWNFIIPRFFSGGTVIGGTKEPHDWRRDPDSVTCRRLLDEVEELKQYASSSSSSSQPQNISIIREIVGRRPAREGGVRLEIEFPGNTHSTKSKLPVIHAYGAGGRGFEISWGVADGVAELARSLMAKVDQTKGRPAKL</sequence>
<evidence type="ECO:0000313" key="7">
    <source>
        <dbReference type="EMBL" id="VUC29418.1"/>
    </source>
</evidence>
<dbReference type="PIRSF" id="PIRSF000189">
    <property type="entry name" value="D-aa_oxidase"/>
    <property type="match status" value="1"/>
</dbReference>
<keyword evidence="4" id="KW-0274">FAD</keyword>
<evidence type="ECO:0000313" key="8">
    <source>
        <dbReference type="Proteomes" id="UP000766486"/>
    </source>
</evidence>
<evidence type="ECO:0000256" key="1">
    <source>
        <dbReference type="ARBA" id="ARBA00001974"/>
    </source>
</evidence>
<organism evidence="7 8">
    <name type="scientific">Bionectria ochroleuca</name>
    <name type="common">Gliocladium roseum</name>
    <dbReference type="NCBI Taxonomy" id="29856"/>
    <lineage>
        <taxon>Eukaryota</taxon>
        <taxon>Fungi</taxon>
        <taxon>Dikarya</taxon>
        <taxon>Ascomycota</taxon>
        <taxon>Pezizomycotina</taxon>
        <taxon>Sordariomycetes</taxon>
        <taxon>Hypocreomycetidae</taxon>
        <taxon>Hypocreales</taxon>
        <taxon>Bionectriaceae</taxon>
        <taxon>Clonostachys</taxon>
    </lineage>
</organism>
<reference evidence="7 8" key="1">
    <citation type="submission" date="2019-06" db="EMBL/GenBank/DDBJ databases">
        <authorList>
            <person name="Broberg M."/>
        </authorList>
    </citation>
    <scope>NUCLEOTIDE SEQUENCE [LARGE SCALE GENOMIC DNA]</scope>
</reference>
<dbReference type="Gene3D" id="3.40.50.720">
    <property type="entry name" value="NAD(P)-binding Rossmann-like Domain"/>
    <property type="match status" value="1"/>
</dbReference>
<proteinExistence type="inferred from homology"/>
<name>A0ABY6UHC5_BIOOC</name>
<accession>A0ABY6UHC5</accession>
<comment type="caution">
    <text evidence="7">The sequence shown here is derived from an EMBL/GenBank/DDBJ whole genome shotgun (WGS) entry which is preliminary data.</text>
</comment>
<dbReference type="SUPFAM" id="SSF51971">
    <property type="entry name" value="Nucleotide-binding domain"/>
    <property type="match status" value="1"/>
</dbReference>
<keyword evidence="3" id="KW-0285">Flavoprotein</keyword>
<evidence type="ECO:0000256" key="2">
    <source>
        <dbReference type="ARBA" id="ARBA00006730"/>
    </source>
</evidence>
<dbReference type="InterPro" id="IPR006076">
    <property type="entry name" value="FAD-dep_OxRdtase"/>
</dbReference>
<dbReference type="PROSITE" id="PS00677">
    <property type="entry name" value="DAO"/>
    <property type="match status" value="1"/>
</dbReference>
<dbReference type="InterPro" id="IPR023209">
    <property type="entry name" value="DAO"/>
</dbReference>
<dbReference type="PANTHER" id="PTHR11530">
    <property type="entry name" value="D-AMINO ACID OXIDASE"/>
    <property type="match status" value="1"/>
</dbReference>